<gene>
    <name evidence="2" type="ORF">I303_05667</name>
    <name evidence="3" type="ORF">I303_105645</name>
</gene>
<dbReference type="VEuPathDB" id="FungiDB:I303_05667"/>
<evidence type="ECO:0000313" key="3">
    <source>
        <dbReference type="EMBL" id="WWC63046.1"/>
    </source>
</evidence>
<dbReference type="PANTHER" id="PTHR33254:SF28">
    <property type="entry name" value="4-HYDROXY-4-METHYL-2-OXOGLUTARATE ALDOLASE"/>
    <property type="match status" value="1"/>
</dbReference>
<evidence type="ECO:0000313" key="2">
    <source>
        <dbReference type="EMBL" id="OBR83389.1"/>
    </source>
</evidence>
<reference evidence="3" key="2">
    <citation type="submission" date="2013-07" db="EMBL/GenBank/DDBJ databases">
        <authorList>
            <consortium name="The Broad Institute Genome Sequencing Platform"/>
            <person name="Cuomo C."/>
            <person name="Litvintseva A."/>
            <person name="Chen Y."/>
            <person name="Heitman J."/>
            <person name="Sun S."/>
            <person name="Springer D."/>
            <person name="Dromer F."/>
            <person name="Young S.K."/>
            <person name="Zeng Q."/>
            <person name="Gargeya S."/>
            <person name="Fitzgerald M."/>
            <person name="Abouelleil A."/>
            <person name="Alvarado L."/>
            <person name="Berlin A.M."/>
            <person name="Chapman S.B."/>
            <person name="Dewar J."/>
            <person name="Goldberg J."/>
            <person name="Griggs A."/>
            <person name="Gujja S."/>
            <person name="Hansen M."/>
            <person name="Howarth C."/>
            <person name="Imamovic A."/>
            <person name="Larimer J."/>
            <person name="McCowan C."/>
            <person name="Murphy C."/>
            <person name="Pearson M."/>
            <person name="Priest M."/>
            <person name="Roberts A."/>
            <person name="Saif S."/>
            <person name="Shea T."/>
            <person name="Sykes S."/>
            <person name="Wortman J."/>
            <person name="Nusbaum C."/>
            <person name="Birren B."/>
        </authorList>
    </citation>
    <scope>NUCLEOTIDE SEQUENCE</scope>
    <source>
        <strain evidence="3">CBS 10117</strain>
    </source>
</reference>
<dbReference type="GO" id="GO:0047443">
    <property type="term" value="F:4-hydroxy-4-methyl-2-oxoglutarate aldolase activity"/>
    <property type="evidence" value="ECO:0007669"/>
    <property type="project" value="TreeGrafter"/>
</dbReference>
<dbReference type="GO" id="GO:0046872">
    <property type="term" value="F:metal ion binding"/>
    <property type="evidence" value="ECO:0007669"/>
    <property type="project" value="UniProtKB-KW"/>
</dbReference>
<evidence type="ECO:0008006" key="5">
    <source>
        <dbReference type="Google" id="ProtNLM"/>
    </source>
</evidence>
<dbReference type="STRING" id="1296121.A0A1A6A003"/>
<dbReference type="AlphaFoldDB" id="A0A1A6A003"/>
<dbReference type="EMBL" id="KI894033">
    <property type="protein sequence ID" value="OBR83389.1"/>
    <property type="molecule type" value="Genomic_DNA"/>
</dbReference>
<proteinExistence type="predicted"/>
<reference evidence="3" key="3">
    <citation type="submission" date="2024-02" db="EMBL/GenBank/DDBJ databases">
        <title>Comparative genomics of Cryptococcus and Kwoniella reveals pathogenesis evolution and contrasting modes of karyotype evolution via chromosome fusion or intercentromeric recombination.</title>
        <authorList>
            <person name="Coelho M.A."/>
            <person name="David-Palma M."/>
            <person name="Shea T."/>
            <person name="Bowers K."/>
            <person name="McGinley-Smith S."/>
            <person name="Mohammad A.W."/>
            <person name="Gnirke A."/>
            <person name="Yurkov A.M."/>
            <person name="Nowrousian M."/>
            <person name="Sun S."/>
            <person name="Cuomo C.A."/>
            <person name="Heitman J."/>
        </authorList>
    </citation>
    <scope>NUCLEOTIDE SEQUENCE</scope>
    <source>
        <strain evidence="3">CBS 10117</strain>
    </source>
</reference>
<dbReference type="Gene3D" id="3.50.30.40">
    <property type="entry name" value="Ribonuclease E inhibitor RraA/RraA-like"/>
    <property type="match status" value="1"/>
</dbReference>
<dbReference type="Pfam" id="PF03737">
    <property type="entry name" value="RraA-like"/>
    <property type="match status" value="1"/>
</dbReference>
<dbReference type="RefSeq" id="XP_018261231.1">
    <property type="nucleotide sequence ID" value="XM_018408959.1"/>
</dbReference>
<dbReference type="PANTHER" id="PTHR33254">
    <property type="entry name" value="4-HYDROXY-4-METHYL-2-OXOGLUTARATE ALDOLASE 3-RELATED"/>
    <property type="match status" value="1"/>
</dbReference>
<dbReference type="KEGG" id="kdj:28969366"/>
<evidence type="ECO:0000313" key="4">
    <source>
        <dbReference type="Proteomes" id="UP000078595"/>
    </source>
</evidence>
<reference evidence="2" key="1">
    <citation type="submission" date="2013-07" db="EMBL/GenBank/DDBJ databases">
        <title>The Genome Sequence of Cryptococcus dejecticola CBS10117.</title>
        <authorList>
            <consortium name="The Broad Institute Genome Sequencing Platform"/>
            <person name="Cuomo C."/>
            <person name="Litvintseva A."/>
            <person name="Chen Y."/>
            <person name="Heitman J."/>
            <person name="Sun S."/>
            <person name="Springer D."/>
            <person name="Dromer F."/>
            <person name="Young S.K."/>
            <person name="Zeng Q."/>
            <person name="Gargeya S."/>
            <person name="Fitzgerald M."/>
            <person name="Abouelleil A."/>
            <person name="Alvarado L."/>
            <person name="Berlin A.M."/>
            <person name="Chapman S.B."/>
            <person name="Dewar J."/>
            <person name="Goldberg J."/>
            <person name="Griggs A."/>
            <person name="Gujja S."/>
            <person name="Hansen M."/>
            <person name="Howarth C."/>
            <person name="Imamovic A."/>
            <person name="Larimer J."/>
            <person name="McCowan C."/>
            <person name="Murphy C."/>
            <person name="Pearson M."/>
            <person name="Priest M."/>
            <person name="Roberts A."/>
            <person name="Saif S."/>
            <person name="Shea T."/>
            <person name="Sykes S."/>
            <person name="Wortman J."/>
            <person name="Nusbaum C."/>
            <person name="Birren B."/>
        </authorList>
    </citation>
    <scope>NUCLEOTIDE SEQUENCE [LARGE SCALE GENOMIC DNA]</scope>
    <source>
        <strain evidence="2">CBS 10117</strain>
    </source>
</reference>
<feature type="binding site" evidence="1">
    <location>
        <begin position="96"/>
        <end position="99"/>
    </location>
    <ligand>
        <name>substrate</name>
    </ligand>
</feature>
<dbReference type="GO" id="GO:0008948">
    <property type="term" value="F:oxaloacetate decarboxylase activity"/>
    <property type="evidence" value="ECO:0007669"/>
    <property type="project" value="TreeGrafter"/>
</dbReference>
<dbReference type="InterPro" id="IPR036704">
    <property type="entry name" value="RraA/RraA-like_sf"/>
</dbReference>
<dbReference type="InterPro" id="IPR005493">
    <property type="entry name" value="RraA/RraA-like"/>
</dbReference>
<dbReference type="OrthoDB" id="1476984at2759"/>
<keyword evidence="1" id="KW-0479">Metal-binding</keyword>
<dbReference type="EMBL" id="CP144536">
    <property type="protein sequence ID" value="WWC63046.1"/>
    <property type="molecule type" value="Genomic_DNA"/>
</dbReference>
<dbReference type="SUPFAM" id="SSF89562">
    <property type="entry name" value="RraA-like"/>
    <property type="match status" value="1"/>
</dbReference>
<keyword evidence="4" id="KW-1185">Reference proteome</keyword>
<dbReference type="GeneID" id="28969366"/>
<comment type="cofactor">
    <cofactor evidence="1">
        <name>Mg(2+)</name>
        <dbReference type="ChEBI" id="CHEBI:18420"/>
    </cofactor>
</comment>
<feature type="binding site" evidence="1">
    <location>
        <position position="118"/>
    </location>
    <ligand>
        <name>substrate</name>
    </ligand>
</feature>
<evidence type="ECO:0000256" key="1">
    <source>
        <dbReference type="PIRSR" id="PIRSR605493-1"/>
    </source>
</evidence>
<name>A0A1A6A003_9TREE</name>
<organism evidence="2">
    <name type="scientific">Kwoniella dejecticola CBS 10117</name>
    <dbReference type="NCBI Taxonomy" id="1296121"/>
    <lineage>
        <taxon>Eukaryota</taxon>
        <taxon>Fungi</taxon>
        <taxon>Dikarya</taxon>
        <taxon>Basidiomycota</taxon>
        <taxon>Agaricomycotina</taxon>
        <taxon>Tremellomycetes</taxon>
        <taxon>Tremellales</taxon>
        <taxon>Cryptococcaceae</taxon>
        <taxon>Kwoniella</taxon>
    </lineage>
</organism>
<dbReference type="Proteomes" id="UP000078595">
    <property type="component" value="Chromosome 7"/>
</dbReference>
<feature type="binding site" evidence="1">
    <location>
        <position position="119"/>
    </location>
    <ligand>
        <name>Mg(2+)</name>
        <dbReference type="ChEBI" id="CHEBI:18420"/>
    </ligand>
</feature>
<dbReference type="CDD" id="cd16841">
    <property type="entry name" value="RraA_family"/>
    <property type="match status" value="1"/>
</dbReference>
<protein>
    <recommendedName>
        <fullName evidence="5">4-hydroxy-4-methyl-2-oxoglutarate aldolase</fullName>
    </recommendedName>
</protein>
<keyword evidence="1" id="KW-0460">Magnesium</keyword>
<sequence length="223" mass="24074">MTGPQIMTRLARFGACDIADALTKLKHPAGGFLSGLKLRGPTQDTKVVGRAHTVLFRANSVAPQKKGFQGHYIDSVTPGSVLFMSAPANLPNAVYGGLMSMRAKTLGAVGTVVDGRLRDLAEHRNMGYPVFSRDVGITAGQEVCYSSEINVPVPLRSAHQPDVWIHPGDIIVGDENGLACIPQELEEKVLEILPVLAERDRLSMQDLESGMKAADVFRNRRGT</sequence>
<accession>A0A1A6A003</accession>